<dbReference type="FunFam" id="1.10.1200.10:FF:000005">
    <property type="entry name" value="Nonribosomal peptide synthetase 1"/>
    <property type="match status" value="1"/>
</dbReference>
<protein>
    <submittedName>
        <fullName evidence="6">Non-ribosomal peptide synthetase</fullName>
    </submittedName>
</protein>
<dbReference type="SUPFAM" id="SSF56801">
    <property type="entry name" value="Acetyl-CoA synthetase-like"/>
    <property type="match status" value="1"/>
</dbReference>
<comment type="cofactor">
    <cofactor evidence="1">
        <name>pantetheine 4'-phosphate</name>
        <dbReference type="ChEBI" id="CHEBI:47942"/>
    </cofactor>
</comment>
<dbReference type="FunFam" id="3.30.559.30:FF:000001">
    <property type="entry name" value="Non-ribosomal peptide synthetase"/>
    <property type="match status" value="1"/>
</dbReference>
<dbReference type="AlphaFoldDB" id="A0A2T1GMM1"/>
<evidence type="ECO:0000313" key="6">
    <source>
        <dbReference type="EMBL" id="PSB59113.1"/>
    </source>
</evidence>
<dbReference type="Pfam" id="PF00501">
    <property type="entry name" value="AMP-binding"/>
    <property type="match status" value="1"/>
</dbReference>
<dbReference type="NCBIfam" id="TIGR01733">
    <property type="entry name" value="AA-adenyl-dom"/>
    <property type="match status" value="1"/>
</dbReference>
<dbReference type="GO" id="GO:0008610">
    <property type="term" value="P:lipid biosynthetic process"/>
    <property type="evidence" value="ECO:0007669"/>
    <property type="project" value="UniProtKB-ARBA"/>
</dbReference>
<dbReference type="SUPFAM" id="SSF52777">
    <property type="entry name" value="CoA-dependent acyltransferases"/>
    <property type="match status" value="2"/>
</dbReference>
<reference evidence="6 7" key="1">
    <citation type="submission" date="2018-03" db="EMBL/GenBank/DDBJ databases">
        <title>The ancient ancestry and fast evolution of plastids.</title>
        <authorList>
            <person name="Moore K.R."/>
            <person name="Magnabosco C."/>
            <person name="Momper L."/>
            <person name="Gold D.A."/>
            <person name="Bosak T."/>
            <person name="Fournier G.P."/>
        </authorList>
    </citation>
    <scope>NUCLEOTIDE SEQUENCE [LARGE SCALE GENOMIC DNA]</scope>
    <source>
        <strain evidence="6 7">CCALA 037</strain>
    </source>
</reference>
<dbReference type="InterPro" id="IPR020806">
    <property type="entry name" value="PKS_PP-bd"/>
</dbReference>
<dbReference type="EMBL" id="PVWO01000014">
    <property type="protein sequence ID" value="PSB59113.1"/>
    <property type="molecule type" value="Genomic_DNA"/>
</dbReference>
<evidence type="ECO:0000256" key="4">
    <source>
        <dbReference type="ARBA" id="ARBA00022553"/>
    </source>
</evidence>
<dbReference type="GO" id="GO:0044550">
    <property type="term" value="P:secondary metabolite biosynthetic process"/>
    <property type="evidence" value="ECO:0007669"/>
    <property type="project" value="TreeGrafter"/>
</dbReference>
<dbReference type="OrthoDB" id="9765680at2"/>
<organism evidence="6 7">
    <name type="scientific">Chamaesiphon polymorphus CCALA 037</name>
    <dbReference type="NCBI Taxonomy" id="2107692"/>
    <lineage>
        <taxon>Bacteria</taxon>
        <taxon>Bacillati</taxon>
        <taxon>Cyanobacteriota</taxon>
        <taxon>Cyanophyceae</taxon>
        <taxon>Gomontiellales</taxon>
        <taxon>Chamaesiphonaceae</taxon>
        <taxon>Chamaesiphon</taxon>
    </lineage>
</organism>
<dbReference type="GO" id="GO:0003824">
    <property type="term" value="F:catalytic activity"/>
    <property type="evidence" value="ECO:0007669"/>
    <property type="project" value="InterPro"/>
</dbReference>
<dbReference type="PROSITE" id="PS00012">
    <property type="entry name" value="PHOSPHOPANTETHEINE"/>
    <property type="match status" value="1"/>
</dbReference>
<gene>
    <name evidence="6" type="ORF">C7B77_02250</name>
</gene>
<keyword evidence="3" id="KW-0596">Phosphopantetheine</keyword>
<dbReference type="PROSITE" id="PS00455">
    <property type="entry name" value="AMP_BINDING"/>
    <property type="match status" value="1"/>
</dbReference>
<name>A0A2T1GMM1_9CYAN</name>
<dbReference type="Gene3D" id="3.30.300.30">
    <property type="match status" value="1"/>
</dbReference>
<dbReference type="InterPro" id="IPR042099">
    <property type="entry name" value="ANL_N_sf"/>
</dbReference>
<dbReference type="InterPro" id="IPR009081">
    <property type="entry name" value="PP-bd_ACP"/>
</dbReference>
<dbReference type="Gene3D" id="3.30.559.30">
    <property type="entry name" value="Nonribosomal peptide synthetase, condensation domain"/>
    <property type="match status" value="1"/>
</dbReference>
<dbReference type="Gene3D" id="3.30.559.10">
    <property type="entry name" value="Chloramphenicol acetyltransferase-like domain"/>
    <property type="match status" value="1"/>
</dbReference>
<dbReference type="InterPro" id="IPR029058">
    <property type="entry name" value="AB_hydrolase_fold"/>
</dbReference>
<accession>A0A2T1GMM1</accession>
<dbReference type="SMART" id="SM00823">
    <property type="entry name" value="PKS_PP"/>
    <property type="match status" value="1"/>
</dbReference>
<dbReference type="InterPro" id="IPR006162">
    <property type="entry name" value="Ppantetheine_attach_site"/>
</dbReference>
<evidence type="ECO:0000259" key="5">
    <source>
        <dbReference type="PROSITE" id="PS50075"/>
    </source>
</evidence>
<dbReference type="InterPro" id="IPR010071">
    <property type="entry name" value="AA_adenyl_dom"/>
</dbReference>
<dbReference type="InterPro" id="IPR025110">
    <property type="entry name" value="AMP-bd_C"/>
</dbReference>
<dbReference type="SUPFAM" id="SSF47336">
    <property type="entry name" value="ACP-like"/>
    <property type="match status" value="1"/>
</dbReference>
<comment type="caution">
    <text evidence="6">The sequence shown here is derived from an EMBL/GenBank/DDBJ whole genome shotgun (WGS) entry which is preliminary data.</text>
</comment>
<dbReference type="Gene3D" id="3.40.50.12780">
    <property type="entry name" value="N-terminal domain of ligase-like"/>
    <property type="match status" value="1"/>
</dbReference>
<dbReference type="Gene3D" id="3.40.50.1820">
    <property type="entry name" value="alpha/beta hydrolase"/>
    <property type="match status" value="1"/>
</dbReference>
<proteinExistence type="inferred from homology"/>
<feature type="non-terminal residue" evidence="6">
    <location>
        <position position="1137"/>
    </location>
</feature>
<dbReference type="InterPro" id="IPR000873">
    <property type="entry name" value="AMP-dep_synth/lig_dom"/>
</dbReference>
<dbReference type="Pfam" id="PF13193">
    <property type="entry name" value="AMP-binding_C"/>
    <property type="match status" value="1"/>
</dbReference>
<evidence type="ECO:0000256" key="2">
    <source>
        <dbReference type="ARBA" id="ARBA00006432"/>
    </source>
</evidence>
<dbReference type="InterPro" id="IPR020845">
    <property type="entry name" value="AMP-binding_CS"/>
</dbReference>
<dbReference type="Pfam" id="PF00668">
    <property type="entry name" value="Condensation"/>
    <property type="match status" value="1"/>
</dbReference>
<dbReference type="InterPro" id="IPR036736">
    <property type="entry name" value="ACP-like_sf"/>
</dbReference>
<dbReference type="Proteomes" id="UP000238937">
    <property type="component" value="Unassembled WGS sequence"/>
</dbReference>
<dbReference type="InterPro" id="IPR045851">
    <property type="entry name" value="AMP-bd_C_sf"/>
</dbReference>
<dbReference type="InterPro" id="IPR001242">
    <property type="entry name" value="Condensation_dom"/>
</dbReference>
<feature type="domain" description="Carrier" evidence="5">
    <location>
        <begin position="1020"/>
        <end position="1095"/>
    </location>
</feature>
<evidence type="ECO:0000256" key="1">
    <source>
        <dbReference type="ARBA" id="ARBA00001957"/>
    </source>
</evidence>
<dbReference type="PANTHER" id="PTHR45527:SF1">
    <property type="entry name" value="FATTY ACID SYNTHASE"/>
    <property type="match status" value="1"/>
</dbReference>
<dbReference type="CDD" id="cd05930">
    <property type="entry name" value="A_NRPS"/>
    <property type="match status" value="1"/>
</dbReference>
<dbReference type="GO" id="GO:0043041">
    <property type="term" value="P:amino acid activation for nonribosomal peptide biosynthetic process"/>
    <property type="evidence" value="ECO:0007669"/>
    <property type="project" value="TreeGrafter"/>
</dbReference>
<evidence type="ECO:0000313" key="7">
    <source>
        <dbReference type="Proteomes" id="UP000238937"/>
    </source>
</evidence>
<dbReference type="CDD" id="cd19531">
    <property type="entry name" value="LCL_NRPS-like"/>
    <property type="match status" value="1"/>
</dbReference>
<dbReference type="FunFam" id="3.30.300.30:FF:000010">
    <property type="entry name" value="Enterobactin synthetase component F"/>
    <property type="match status" value="1"/>
</dbReference>
<sequence>MSEQSDRRIALLSPTQFALSEHKIALENQVAEKYSILRFSDRGYVRLSFAQQRLWFLSLLNLGNSICNRPANIHLKGQLDVRILEKCLNEIIHRHQVIRSNFVSVGGHPEVAIVPKYHLSLNLTDLSSMAIADRENNLQKLLHQFARYQFDLERDFLMQVGLVKIQADEHMLLLTFHRAIFDDCSMEVLSNEITILYDAFSQDKISPLLDLEIQYSDFANWQIDRLEHPSYRSKLDYWKKQLGGELPLLSLPLDRPRPPMQTFQGARYTHAISLELTTAIKQFSQREQTTLFMTLLAVYQVLLYRYSGQTDIIVGTPISGRDRLDVEHLIGVFTNLLALRSKFTADDSFRSVLARVRQVALAAYEHQEMPFEKLVEELHLERNLSYSPLFQTIFQLRQPSKVWQTDTGLYLQQNQTESGTIDVDLYLDIVETPTGLVCNFEYNTNLFDRATIERMARHFEALLNGILVNPDKSISEIGLFSESERQELAACRNRISPKRNFNNLTKSEIQQSIATRFQKQVKQYPDRLAVIANNEQWTYRQLDREANSIATELIKYTQPTQIRVALLFDRNAPAIAAILAVLKIGLVYVPLDSSYPRSRLAYMLADAMVTVLLTDNTNLELARSLVDRQVQIVNIDDLDRDREIEAIDLEIAADTIAYLLYTSGSTGQPKGVIQTHRNVLHFIRNYTNNLHINCEDRLTLLAPFSSDATVIDLFGGLLNGATLCMFDLKQAGLVNFSQWLRSQAITIYHSTPTVYRYAIEATRDRLDLAQIRAVVLGGELAVKQDVELYREYFDDRCLFVNGLGCTESSFHLQYLIDKETITAQNNVSVGYPFDDTEILLLSSDGKLTDIMGEIAVRSPHLALGYWRQPELTQSVFLPDPDGTERRIYRTGDWGYLRTDGSLECLGRKDSQVKIRGFRVELGEIEAVLSQHPDVLQTIAIARENGNGDKSLIAYVVPKNPTTFISRELRQFLTQKLPSYSIPARFVVLAELPLTPNGKIDRRALPALDSHSDTLERAYVKPCDELELQLTTIWERVLGIHQVGIEDNFFDLGGNSLMTVKIVAEIERELAKRLAVATLFQAQTIKQLAIILRQERYTAGWNSLVPLQAKGTKPPLFLIHPCSGEVSIYRSLCVHMGV</sequence>
<dbReference type="Pfam" id="PF00550">
    <property type="entry name" value="PP-binding"/>
    <property type="match status" value="1"/>
</dbReference>
<dbReference type="PANTHER" id="PTHR45527">
    <property type="entry name" value="NONRIBOSOMAL PEPTIDE SYNTHETASE"/>
    <property type="match status" value="1"/>
</dbReference>
<evidence type="ECO:0000256" key="3">
    <source>
        <dbReference type="ARBA" id="ARBA00022450"/>
    </source>
</evidence>
<dbReference type="RefSeq" id="WP_146138150.1">
    <property type="nucleotide sequence ID" value="NZ_PVWO01000014.1"/>
</dbReference>
<keyword evidence="4" id="KW-0597">Phosphoprotein</keyword>
<dbReference type="GO" id="GO:0031177">
    <property type="term" value="F:phosphopantetheine binding"/>
    <property type="evidence" value="ECO:0007669"/>
    <property type="project" value="InterPro"/>
</dbReference>
<dbReference type="GO" id="GO:0005737">
    <property type="term" value="C:cytoplasm"/>
    <property type="evidence" value="ECO:0007669"/>
    <property type="project" value="TreeGrafter"/>
</dbReference>
<dbReference type="PROSITE" id="PS50075">
    <property type="entry name" value="CARRIER"/>
    <property type="match status" value="1"/>
</dbReference>
<dbReference type="InterPro" id="IPR023213">
    <property type="entry name" value="CAT-like_dom_sf"/>
</dbReference>
<comment type="similarity">
    <text evidence="2">Belongs to the ATP-dependent AMP-binding enzyme family.</text>
</comment>
<keyword evidence="7" id="KW-1185">Reference proteome</keyword>